<keyword evidence="1" id="KW-0802">TPR repeat</keyword>
<evidence type="ECO:0000256" key="3">
    <source>
        <dbReference type="SAM" id="SignalP"/>
    </source>
</evidence>
<keyword evidence="3" id="KW-0732">Signal</keyword>
<organism evidence="4 5">
    <name type="scientific">Flavobacterium zepuense</name>
    <dbReference type="NCBI Taxonomy" id="2593302"/>
    <lineage>
        <taxon>Bacteria</taxon>
        <taxon>Pseudomonadati</taxon>
        <taxon>Bacteroidota</taxon>
        <taxon>Flavobacteriia</taxon>
        <taxon>Flavobacteriales</taxon>
        <taxon>Flavobacteriaceae</taxon>
        <taxon>Flavobacterium</taxon>
    </lineage>
</organism>
<feature type="transmembrane region" description="Helical" evidence="2">
    <location>
        <begin position="407"/>
        <end position="427"/>
    </location>
</feature>
<dbReference type="SMART" id="SM00028">
    <property type="entry name" value="TPR"/>
    <property type="match status" value="6"/>
</dbReference>
<feature type="repeat" description="TPR" evidence="1">
    <location>
        <begin position="59"/>
        <end position="92"/>
    </location>
</feature>
<dbReference type="InterPro" id="IPR019734">
    <property type="entry name" value="TPR_rpt"/>
</dbReference>
<gene>
    <name evidence="4" type="ORF">FMM05_16580</name>
</gene>
<dbReference type="AlphaFoldDB" id="A0A552UXC1"/>
<evidence type="ECO:0000313" key="4">
    <source>
        <dbReference type="EMBL" id="TRW22868.1"/>
    </source>
</evidence>
<dbReference type="Proteomes" id="UP000320643">
    <property type="component" value="Unassembled WGS sequence"/>
</dbReference>
<protein>
    <submittedName>
        <fullName evidence="4">Uncharacterized protein</fullName>
    </submittedName>
</protein>
<dbReference type="InterPro" id="IPR011990">
    <property type="entry name" value="TPR-like_helical_dom_sf"/>
</dbReference>
<keyword evidence="5" id="KW-1185">Reference proteome</keyword>
<dbReference type="Gene3D" id="1.10.10.10">
    <property type="entry name" value="Winged helix-like DNA-binding domain superfamily/Winged helix DNA-binding domain"/>
    <property type="match status" value="1"/>
</dbReference>
<dbReference type="RefSeq" id="WP_143374532.1">
    <property type="nucleotide sequence ID" value="NZ_VJVZ01000011.1"/>
</dbReference>
<dbReference type="PANTHER" id="PTHR10098">
    <property type="entry name" value="RAPSYN-RELATED"/>
    <property type="match status" value="1"/>
</dbReference>
<evidence type="ECO:0000313" key="5">
    <source>
        <dbReference type="Proteomes" id="UP000320643"/>
    </source>
</evidence>
<proteinExistence type="predicted"/>
<sequence length="602" mass="69183">MKLFLFLLFTLPCLAQNNAHACSDYWLKADYTGLQQAKDKGIAAQTIISEATAHDTVIAKALTTVGILRDFAGNREDALKHYNKALNLLSDYSALQIYVHINAAIAYEQLTDYKQMLQSANKALALNKKNDNPVKQALIYQTIATYYFRTDDMGQSASYLLKGISLLEKAKNPCYIPLLKLNLANTYIQTNNYAFAIDLFKDYLENNKRAKGTKVYTIAVVNYTECLIEVNRLDEAFSLLENSLPDVVKGGDKELEAVLYYRLANLENRRGKLESSLGYYKKAYAILGGTTSRFSANIFGDYLDVLDKAKRYKDATALMASFKNSEAYRKSTTQDRFEYEKSAAAIYTKTGNLKEGNRALTEALRLCDSLRQVGNGLQEQKVQAQYQTKVLGDKNQMLKKRLDRENLLIILYIILSLAVIIIGFMYIRGYRLRHRLNKERYKNTLADKLLAQQQRDYEQEISNNQKAIIDEKQREATSMALRIASFYENINTLLDKFNNYGSVSEVKKELQQLIKEKDYWKQFETRFNNLNPDFATELKNRFPKLTKNDIEFCSLVKLKLSNKEIASLLQISHESVITKKYRIRKKMELEEDADFEKLLSEI</sequence>
<dbReference type="OrthoDB" id="1090267at2"/>
<dbReference type="InterPro" id="IPR036388">
    <property type="entry name" value="WH-like_DNA-bd_sf"/>
</dbReference>
<feature type="signal peptide" evidence="3">
    <location>
        <begin position="1"/>
        <end position="21"/>
    </location>
</feature>
<dbReference type="InterPro" id="IPR016032">
    <property type="entry name" value="Sig_transdc_resp-reg_C-effctor"/>
</dbReference>
<dbReference type="SUPFAM" id="SSF48452">
    <property type="entry name" value="TPR-like"/>
    <property type="match status" value="2"/>
</dbReference>
<dbReference type="GO" id="GO:0003677">
    <property type="term" value="F:DNA binding"/>
    <property type="evidence" value="ECO:0007669"/>
    <property type="project" value="InterPro"/>
</dbReference>
<keyword evidence="2" id="KW-0812">Transmembrane</keyword>
<dbReference type="Gene3D" id="1.25.40.10">
    <property type="entry name" value="Tetratricopeptide repeat domain"/>
    <property type="match status" value="2"/>
</dbReference>
<reference evidence="4 5" key="1">
    <citation type="submission" date="2019-07" db="EMBL/GenBank/DDBJ databases">
        <title>Flavobacterium sp. nov., isolated from glacier ice.</title>
        <authorList>
            <person name="Liu Q."/>
            <person name="Xin Y.-H."/>
        </authorList>
    </citation>
    <scope>NUCLEOTIDE SEQUENCE [LARGE SCALE GENOMIC DNA]</scope>
    <source>
        <strain evidence="4 5">ZT4R6</strain>
    </source>
</reference>
<comment type="caution">
    <text evidence="4">The sequence shown here is derived from an EMBL/GenBank/DDBJ whole genome shotgun (WGS) entry which is preliminary data.</text>
</comment>
<dbReference type="SUPFAM" id="SSF46894">
    <property type="entry name" value="C-terminal effector domain of the bipartite response regulators"/>
    <property type="match status" value="1"/>
</dbReference>
<evidence type="ECO:0000256" key="2">
    <source>
        <dbReference type="SAM" id="Phobius"/>
    </source>
</evidence>
<keyword evidence="2" id="KW-1133">Transmembrane helix</keyword>
<dbReference type="EMBL" id="VJVZ01000011">
    <property type="protein sequence ID" value="TRW22868.1"/>
    <property type="molecule type" value="Genomic_DNA"/>
</dbReference>
<dbReference type="GO" id="GO:0006355">
    <property type="term" value="P:regulation of DNA-templated transcription"/>
    <property type="evidence" value="ECO:0007669"/>
    <property type="project" value="InterPro"/>
</dbReference>
<name>A0A552UXC1_9FLAO</name>
<dbReference type="PROSITE" id="PS50005">
    <property type="entry name" value="TPR"/>
    <property type="match status" value="1"/>
</dbReference>
<keyword evidence="2" id="KW-0472">Membrane</keyword>
<evidence type="ECO:0000256" key="1">
    <source>
        <dbReference type="PROSITE-ProRule" id="PRU00339"/>
    </source>
</evidence>
<feature type="chain" id="PRO_5021903973" evidence="3">
    <location>
        <begin position="22"/>
        <end position="602"/>
    </location>
</feature>
<accession>A0A552UXC1</accession>